<comment type="caution">
    <text evidence="1">The sequence shown here is derived from an EMBL/GenBank/DDBJ whole genome shotgun (WGS) entry which is preliminary data.</text>
</comment>
<dbReference type="Proteomes" id="UP000055024">
    <property type="component" value="Unassembled WGS sequence"/>
</dbReference>
<organism evidence="1 2">
    <name type="scientific">Trichinella zimbabwensis</name>
    <dbReference type="NCBI Taxonomy" id="268475"/>
    <lineage>
        <taxon>Eukaryota</taxon>
        <taxon>Metazoa</taxon>
        <taxon>Ecdysozoa</taxon>
        <taxon>Nematoda</taxon>
        <taxon>Enoplea</taxon>
        <taxon>Dorylaimia</taxon>
        <taxon>Trichinellida</taxon>
        <taxon>Trichinellidae</taxon>
        <taxon>Trichinella</taxon>
    </lineage>
</organism>
<evidence type="ECO:0000313" key="1">
    <source>
        <dbReference type="EMBL" id="KRZ10667.1"/>
    </source>
</evidence>
<proteinExistence type="predicted"/>
<dbReference type="OrthoDB" id="10499642at2759"/>
<accession>A0A0V1HIQ3</accession>
<name>A0A0V1HIQ3_9BILA</name>
<dbReference type="EMBL" id="JYDP01000057">
    <property type="protein sequence ID" value="KRZ10667.1"/>
    <property type="molecule type" value="Genomic_DNA"/>
</dbReference>
<reference evidence="1 2" key="1">
    <citation type="submission" date="2015-01" db="EMBL/GenBank/DDBJ databases">
        <title>Evolution of Trichinella species and genotypes.</title>
        <authorList>
            <person name="Korhonen P.K."/>
            <person name="Edoardo P."/>
            <person name="Giuseppe L.R."/>
            <person name="Gasser R.B."/>
        </authorList>
    </citation>
    <scope>NUCLEOTIDE SEQUENCE [LARGE SCALE GENOMIC DNA]</scope>
    <source>
        <strain evidence="1">ISS1029</strain>
    </source>
</reference>
<keyword evidence="2" id="KW-1185">Reference proteome</keyword>
<gene>
    <name evidence="1" type="ORF">T11_1862</name>
</gene>
<protein>
    <submittedName>
        <fullName evidence="1">Uncharacterized protein</fullName>
    </submittedName>
</protein>
<evidence type="ECO:0000313" key="2">
    <source>
        <dbReference type="Proteomes" id="UP000055024"/>
    </source>
</evidence>
<dbReference type="AlphaFoldDB" id="A0A0V1HIQ3"/>
<sequence>MATGSLPLGCCSINLSMEAVSSDCSGHDRALGERGQSDVFFDGDIDLTPGCGRLHQLNNLPID</sequence>